<comment type="caution">
    <text evidence="2">The sequence shown here is derived from an EMBL/GenBank/DDBJ whole genome shotgun (WGS) entry which is preliminary data.</text>
</comment>
<gene>
    <name evidence="2" type="ORF">Pcinc_001151</name>
</gene>
<keyword evidence="3" id="KW-1185">Reference proteome</keyword>
<dbReference type="AlphaFoldDB" id="A0AAE1GNI3"/>
<proteinExistence type="predicted"/>
<dbReference type="Pfam" id="PF22938">
    <property type="entry name" value="Integrase_p58_C"/>
    <property type="match status" value="1"/>
</dbReference>
<sequence length="145" mass="16734">MRNSAVHESTGYTPAKLMLGYELRLPVDVLIGRPPDEELPTDTSSYGKHLQERLAEVHHQVRKSLRFSGEVMKSRYDAKANEVNFQAGDNVWFYNPQRKKGQSPKLQSPWDGPYTVLDRLSDVTYQIRGGRKSRPKVVHVNRLWQ</sequence>
<dbReference type="PANTHER" id="PTHR37984">
    <property type="entry name" value="PROTEIN CBG26694"/>
    <property type="match status" value="1"/>
</dbReference>
<accession>A0AAE1GNI3</accession>
<dbReference type="InterPro" id="IPR054465">
    <property type="entry name" value="Integrase_p58-like_C"/>
</dbReference>
<dbReference type="PANTHER" id="PTHR37984:SF5">
    <property type="entry name" value="PROTEIN NYNRIN-LIKE"/>
    <property type="match status" value="1"/>
</dbReference>
<reference evidence="2" key="1">
    <citation type="submission" date="2023-10" db="EMBL/GenBank/DDBJ databases">
        <title>Genome assemblies of two species of porcelain crab, Petrolisthes cinctipes and Petrolisthes manimaculis (Anomura: Porcellanidae).</title>
        <authorList>
            <person name="Angst P."/>
        </authorList>
    </citation>
    <scope>NUCLEOTIDE SEQUENCE</scope>
    <source>
        <strain evidence="2">PB745_01</strain>
        <tissue evidence="2">Gill</tissue>
    </source>
</reference>
<name>A0AAE1GNI3_PETCI</name>
<organism evidence="2 3">
    <name type="scientific">Petrolisthes cinctipes</name>
    <name type="common">Flat porcelain crab</name>
    <dbReference type="NCBI Taxonomy" id="88211"/>
    <lineage>
        <taxon>Eukaryota</taxon>
        <taxon>Metazoa</taxon>
        <taxon>Ecdysozoa</taxon>
        <taxon>Arthropoda</taxon>
        <taxon>Crustacea</taxon>
        <taxon>Multicrustacea</taxon>
        <taxon>Malacostraca</taxon>
        <taxon>Eumalacostraca</taxon>
        <taxon>Eucarida</taxon>
        <taxon>Decapoda</taxon>
        <taxon>Pleocyemata</taxon>
        <taxon>Anomura</taxon>
        <taxon>Galatheoidea</taxon>
        <taxon>Porcellanidae</taxon>
        <taxon>Petrolisthes</taxon>
    </lineage>
</organism>
<evidence type="ECO:0000313" key="3">
    <source>
        <dbReference type="Proteomes" id="UP001286313"/>
    </source>
</evidence>
<feature type="domain" description="Integrase p58-like C-terminal" evidence="1">
    <location>
        <begin position="112"/>
        <end position="144"/>
    </location>
</feature>
<dbReference type="InterPro" id="IPR050951">
    <property type="entry name" value="Retrovirus_Pol_polyprotein"/>
</dbReference>
<evidence type="ECO:0000313" key="2">
    <source>
        <dbReference type="EMBL" id="KAK3895136.1"/>
    </source>
</evidence>
<evidence type="ECO:0000259" key="1">
    <source>
        <dbReference type="Pfam" id="PF22938"/>
    </source>
</evidence>
<protein>
    <recommendedName>
        <fullName evidence="1">Integrase p58-like C-terminal domain-containing protein</fullName>
    </recommendedName>
</protein>
<dbReference type="Proteomes" id="UP001286313">
    <property type="component" value="Unassembled WGS sequence"/>
</dbReference>
<dbReference type="EMBL" id="JAWQEG010000066">
    <property type="protein sequence ID" value="KAK3895136.1"/>
    <property type="molecule type" value="Genomic_DNA"/>
</dbReference>